<dbReference type="Proteomes" id="UP000004471">
    <property type="component" value="Unassembled WGS sequence"/>
</dbReference>
<proteinExistence type="predicted"/>
<dbReference type="AlphaFoldDB" id="F3FY22"/>
<evidence type="ECO:0000313" key="2">
    <source>
        <dbReference type="Proteomes" id="UP000004471"/>
    </source>
</evidence>
<accession>F3FY22</accession>
<organism evidence="1 2">
    <name type="scientific">Pseudomonas syringae pv. japonica str. M301072</name>
    <dbReference type="NCBI Taxonomy" id="629262"/>
    <lineage>
        <taxon>Bacteria</taxon>
        <taxon>Pseudomonadati</taxon>
        <taxon>Pseudomonadota</taxon>
        <taxon>Gammaproteobacteria</taxon>
        <taxon>Pseudomonadales</taxon>
        <taxon>Pseudomonadaceae</taxon>
        <taxon>Pseudomonas</taxon>
        <taxon>Pseudomonas syringae</taxon>
    </lineage>
</organism>
<evidence type="ECO:0000313" key="1">
    <source>
        <dbReference type="EMBL" id="EGH35114.1"/>
    </source>
</evidence>
<feature type="non-terminal residue" evidence="1">
    <location>
        <position position="58"/>
    </location>
</feature>
<gene>
    <name evidence="1" type="ORF">PSYJA_41432</name>
</gene>
<comment type="caution">
    <text evidence="1">The sequence shown here is derived from an EMBL/GenBank/DDBJ whole genome shotgun (WGS) entry which is preliminary data.</text>
</comment>
<sequence length="58" mass="6112">GVAGSGITPSTQSQMMIPRALFNDLAQFASSKGLSLAHVFMSTISTYFCRTIGVDSIV</sequence>
<name>F3FY22_PSESX</name>
<protein>
    <submittedName>
        <fullName evidence="1">Amino acid adenylation</fullName>
    </submittedName>
</protein>
<reference evidence="1 2" key="1">
    <citation type="journal article" date="2011" name="PLoS Pathog.">
        <title>Dynamic evolution of pathogenicity revealed by sequencing and comparative genomics of 19 Pseudomonas syringae isolates.</title>
        <authorList>
            <person name="Baltrus D.A."/>
            <person name="Nishimura M.T."/>
            <person name="Romanchuk A."/>
            <person name="Chang J.H."/>
            <person name="Mukhtar M.S."/>
            <person name="Cherkis K."/>
            <person name="Roach J."/>
            <person name="Grant S.R."/>
            <person name="Jones C.D."/>
            <person name="Dangl J.L."/>
        </authorList>
    </citation>
    <scope>NUCLEOTIDE SEQUENCE [LARGE SCALE GENOMIC DNA]</scope>
    <source>
        <strain evidence="2">M301072PT</strain>
    </source>
</reference>
<feature type="non-terminal residue" evidence="1">
    <location>
        <position position="1"/>
    </location>
</feature>
<dbReference type="EMBL" id="AEAH01003257">
    <property type="protein sequence ID" value="EGH35114.1"/>
    <property type="molecule type" value="Genomic_DNA"/>
</dbReference>